<dbReference type="Proteomes" id="UP001460270">
    <property type="component" value="Unassembled WGS sequence"/>
</dbReference>
<accession>A0AAW0Q4C3</accession>
<dbReference type="EMBL" id="JBBPFD010000001">
    <property type="protein sequence ID" value="KAK7944459.1"/>
    <property type="molecule type" value="Genomic_DNA"/>
</dbReference>
<evidence type="ECO:0000313" key="2">
    <source>
        <dbReference type="EMBL" id="KAK7944459.1"/>
    </source>
</evidence>
<keyword evidence="3" id="KW-1185">Reference proteome</keyword>
<keyword evidence="1" id="KW-0812">Transmembrane</keyword>
<feature type="transmembrane region" description="Helical" evidence="1">
    <location>
        <begin position="20"/>
        <end position="38"/>
    </location>
</feature>
<keyword evidence="1" id="KW-1133">Transmembrane helix</keyword>
<gene>
    <name evidence="2" type="ORF">WMY93_000187</name>
</gene>
<organism evidence="2 3">
    <name type="scientific">Mugilogobius chulae</name>
    <name type="common">yellowstripe goby</name>
    <dbReference type="NCBI Taxonomy" id="88201"/>
    <lineage>
        <taxon>Eukaryota</taxon>
        <taxon>Metazoa</taxon>
        <taxon>Chordata</taxon>
        <taxon>Craniata</taxon>
        <taxon>Vertebrata</taxon>
        <taxon>Euteleostomi</taxon>
        <taxon>Actinopterygii</taxon>
        <taxon>Neopterygii</taxon>
        <taxon>Teleostei</taxon>
        <taxon>Neoteleostei</taxon>
        <taxon>Acanthomorphata</taxon>
        <taxon>Gobiaria</taxon>
        <taxon>Gobiiformes</taxon>
        <taxon>Gobioidei</taxon>
        <taxon>Gobiidae</taxon>
        <taxon>Gobionellinae</taxon>
        <taxon>Mugilogobius</taxon>
    </lineage>
</organism>
<evidence type="ECO:0000313" key="3">
    <source>
        <dbReference type="Proteomes" id="UP001460270"/>
    </source>
</evidence>
<protein>
    <recommendedName>
        <fullName evidence="4">ATP synthase F0 subunit 8</fullName>
    </recommendedName>
</protein>
<evidence type="ECO:0008006" key="4">
    <source>
        <dbReference type="Google" id="ProtNLM"/>
    </source>
</evidence>
<reference evidence="3" key="1">
    <citation type="submission" date="2024-04" db="EMBL/GenBank/DDBJ databases">
        <title>Salinicola lusitanus LLJ914,a marine bacterium isolated from the Okinawa Trough.</title>
        <authorList>
            <person name="Li J."/>
        </authorList>
    </citation>
    <scope>NUCLEOTIDE SEQUENCE [LARGE SCALE GENOMIC DNA]</scope>
</reference>
<comment type="caution">
    <text evidence="2">The sequence shown here is derived from an EMBL/GenBank/DDBJ whole genome shotgun (WGS) entry which is preliminary data.</text>
</comment>
<proteinExistence type="predicted"/>
<name>A0AAW0Q4C3_9GOBI</name>
<evidence type="ECO:0000256" key="1">
    <source>
        <dbReference type="SAM" id="Phobius"/>
    </source>
</evidence>
<keyword evidence="1" id="KW-0472">Membrane</keyword>
<dbReference type="AlphaFoldDB" id="A0AAW0Q4C3"/>
<sequence>MRPAPLTFMSLSALIQATSTGVFLYLLYMFQLLPVAFLRANRQTRAIKEQAEQENLKSAVSDHCKRQNHIMDWKKARVIRAESNKYQRWIREAIEIRKRGTSSMNRDEGAYTLSHTWDSVLEKTPDSRGRKFPLLSGKTV</sequence>